<dbReference type="Proteomes" id="UP001057481">
    <property type="component" value="Unassembled WGS sequence"/>
</dbReference>
<gene>
    <name evidence="1" type="ORF">KAK10_03100</name>
</gene>
<dbReference type="InterPro" id="IPR050238">
    <property type="entry name" value="DNA_Rep/Repair_Clamp_Loader"/>
</dbReference>
<protein>
    <submittedName>
        <fullName evidence="1">DNA polymerase III subunit delta</fullName>
    </submittedName>
</protein>
<evidence type="ECO:0000313" key="2">
    <source>
        <dbReference type="Proteomes" id="UP001057481"/>
    </source>
</evidence>
<organism evidence="1 2">
    <name type="scientific">Periweissella beninensis</name>
    <dbReference type="NCBI Taxonomy" id="504936"/>
    <lineage>
        <taxon>Bacteria</taxon>
        <taxon>Bacillati</taxon>
        <taxon>Bacillota</taxon>
        <taxon>Bacilli</taxon>
        <taxon>Lactobacillales</taxon>
        <taxon>Lactobacillaceae</taxon>
        <taxon>Periweissella</taxon>
    </lineage>
</organism>
<dbReference type="InterPro" id="IPR027417">
    <property type="entry name" value="P-loop_NTPase"/>
</dbReference>
<proteinExistence type="predicted"/>
<sequence>MTPQEIFKHLDKHQIDITKHFERAIEHKRLAHAFIFDGPDMQQQELVATWLAMRLFCLNDTNKPCGECNNCQRIVNGEHPDVISIVSDNKTIKIDEIRYIKNEFNKRAVEGFQKFLIIKDADKLTVGAENSLLKFIEEPQGPTTIVLLTQNRYALLPTIISRTQLIEFKGVTPKILAKELTNLFPKQNVDIIKIVSHLATDLKTAEYIMADDWVLESTHAMLRWYTVLMKQDIAAFAMVQMGLGPLGENDRLKEQAILDLCLLAFRDVLRMYEQREVIFLQNIEQNESILKITSLEQILKIMDVILKAPQLLKQNINFQTIMEKITLEIWLILKG</sequence>
<dbReference type="PANTHER" id="PTHR11669">
    <property type="entry name" value="REPLICATION FACTOR C / DNA POLYMERASE III GAMMA-TAU SUBUNIT"/>
    <property type="match status" value="1"/>
</dbReference>
<comment type="caution">
    <text evidence="1">The sequence shown here is derived from an EMBL/GenBank/DDBJ whole genome shotgun (WGS) entry which is preliminary data.</text>
</comment>
<dbReference type="RefSeq" id="WP_205144047.1">
    <property type="nucleotide sequence ID" value="NZ_JAFBDN010000018.1"/>
</dbReference>
<dbReference type="EMBL" id="JAGMVS010000041">
    <property type="protein sequence ID" value="MCM2436918.1"/>
    <property type="molecule type" value="Genomic_DNA"/>
</dbReference>
<dbReference type="PANTHER" id="PTHR11669:SF8">
    <property type="entry name" value="DNA POLYMERASE III SUBUNIT DELTA"/>
    <property type="match status" value="1"/>
</dbReference>
<reference evidence="1" key="1">
    <citation type="submission" date="2021-04" db="EMBL/GenBank/DDBJ databases">
        <title>Taxonomic assessment of Weissella genus.</title>
        <authorList>
            <person name="Fanelli F."/>
            <person name="Chieffi D."/>
            <person name="Dell'Aquila A."/>
            <person name="Gyu-Sung C."/>
            <person name="Franz C.M.A.P."/>
            <person name="Fusco V."/>
        </authorList>
    </citation>
    <scope>NUCLEOTIDE SEQUENCE</scope>
    <source>
        <strain evidence="1">LMG 25373</strain>
    </source>
</reference>
<dbReference type="SUPFAM" id="SSF52540">
    <property type="entry name" value="P-loop containing nucleoside triphosphate hydrolases"/>
    <property type="match status" value="1"/>
</dbReference>
<accession>A0ABT0VGG8</accession>
<keyword evidence="2" id="KW-1185">Reference proteome</keyword>
<dbReference type="Pfam" id="PF13177">
    <property type="entry name" value="DNA_pol3_delta2"/>
    <property type="match status" value="1"/>
</dbReference>
<dbReference type="Gene3D" id="3.40.50.300">
    <property type="entry name" value="P-loop containing nucleotide triphosphate hydrolases"/>
    <property type="match status" value="1"/>
</dbReference>
<name>A0ABT0VGG8_9LACO</name>
<evidence type="ECO:0000313" key="1">
    <source>
        <dbReference type="EMBL" id="MCM2436918.1"/>
    </source>
</evidence>